<sequence>MKSIIVLLLAICLGSASSETVLVQIYLSDNNDTATGCSNASTLFQNFAYPINRCVSQNNNGTITSFLGFIDATGSFQVEEYNGTSCSGNSIAPSGAIGGNYTMDQCVLSADALGVHLFYRASYATDFSIPITANDTVLIGYNSSSCDGEPTFIYSYHSTSTACQEDILQAGCVAPSDQQSYYTLSTCGNANITFPSFPENFRPTISSKTGSSSNTSPSKTTTSSNAGTVGSVAGGANSMSALICLVTAALSSSVLLPALCTTFSIRRDYDTRKFSVVSQTTLQLKEENADLRGFELESSIGKDNDGSEFQDTDGYTVAEAIGLLGFGRQQWELLFITGACWISDAFELMLLAYLLPAVHKEWAVDPFWEKSVASISFLGMLFGSPLHGYFSDSFGRRRGMLVSTIITAVFGILSALSPNISVLLVCRFMVGIGVSGAHVPFSLLTEFVPVHTRGRTLVSLQGFWTVGSVLQSALAWVILPTLGWRWLLAVSALPALFVAAAWPFTPESPRFLLQKSRQKEAIKVLEDAARKNRGVLVQPDEGKTPKASEMFAELLGPQFRRATIALCVIWFANTFAYYGIVLSTPEYFNNGNNSERDIFLSTFITALAEFPGLLITAFLVDRIGRRKTQAIMFGVCGAFTLLFLFPGNFAFSILTAALSRMTIAGVFAATFLYTPEVYPTRVRSTGLGTCWAFSRIAALSTPYVINLFAHSAIVPVLLYAGICFLAMAASIVLPKETFKQELDE</sequence>
<organism evidence="10 11">
    <name type="scientific">Planoprotostelium fungivorum</name>
    <dbReference type="NCBI Taxonomy" id="1890364"/>
    <lineage>
        <taxon>Eukaryota</taxon>
        <taxon>Amoebozoa</taxon>
        <taxon>Evosea</taxon>
        <taxon>Variosea</taxon>
        <taxon>Cavosteliida</taxon>
        <taxon>Cavosteliaceae</taxon>
        <taxon>Planoprotostelium</taxon>
    </lineage>
</organism>
<dbReference type="STRING" id="1890364.A0A2P6NC16"/>
<feature type="transmembrane region" description="Helical" evidence="7">
    <location>
        <begin position="711"/>
        <end position="733"/>
    </location>
</feature>
<evidence type="ECO:0000259" key="9">
    <source>
        <dbReference type="PROSITE" id="PS50850"/>
    </source>
</evidence>
<proteinExistence type="predicted"/>
<evidence type="ECO:0000256" key="1">
    <source>
        <dbReference type="ARBA" id="ARBA00004141"/>
    </source>
</evidence>
<dbReference type="InterPro" id="IPR020846">
    <property type="entry name" value="MFS_dom"/>
</dbReference>
<dbReference type="Gene3D" id="1.20.1250.20">
    <property type="entry name" value="MFS general substrate transporter like domains"/>
    <property type="match status" value="1"/>
</dbReference>
<keyword evidence="8" id="KW-0732">Signal</keyword>
<evidence type="ECO:0000256" key="2">
    <source>
        <dbReference type="ARBA" id="ARBA00022448"/>
    </source>
</evidence>
<dbReference type="InterPro" id="IPR036259">
    <property type="entry name" value="MFS_trans_sf"/>
</dbReference>
<keyword evidence="5 7" id="KW-0472">Membrane</keyword>
<dbReference type="PROSITE" id="PS50850">
    <property type="entry name" value="MFS"/>
    <property type="match status" value="1"/>
</dbReference>
<keyword evidence="4 7" id="KW-1133">Transmembrane helix</keyword>
<dbReference type="EMBL" id="MDYQ01000123">
    <property type="protein sequence ID" value="PRP81490.1"/>
    <property type="molecule type" value="Genomic_DNA"/>
</dbReference>
<comment type="caution">
    <text evidence="10">The sequence shown here is derived from an EMBL/GenBank/DDBJ whole genome shotgun (WGS) entry which is preliminary data.</text>
</comment>
<feature type="transmembrane region" description="Helical" evidence="7">
    <location>
        <begin position="598"/>
        <end position="619"/>
    </location>
</feature>
<keyword evidence="2" id="KW-0813">Transport</keyword>
<name>A0A2P6NC16_9EUKA</name>
<keyword evidence="3 7" id="KW-0812">Transmembrane</keyword>
<dbReference type="AlphaFoldDB" id="A0A2P6NC16"/>
<dbReference type="GO" id="GO:0016020">
    <property type="term" value="C:membrane"/>
    <property type="evidence" value="ECO:0007669"/>
    <property type="project" value="UniProtKB-SubCell"/>
</dbReference>
<dbReference type="Proteomes" id="UP000241769">
    <property type="component" value="Unassembled WGS sequence"/>
</dbReference>
<evidence type="ECO:0000256" key="6">
    <source>
        <dbReference type="SAM" id="MobiDB-lite"/>
    </source>
</evidence>
<accession>A0A2P6NC16</accession>
<feature type="signal peptide" evidence="8">
    <location>
        <begin position="1"/>
        <end position="18"/>
    </location>
</feature>
<evidence type="ECO:0000256" key="7">
    <source>
        <dbReference type="SAM" id="Phobius"/>
    </source>
</evidence>
<keyword evidence="11" id="KW-1185">Reference proteome</keyword>
<feature type="transmembrane region" description="Helical" evidence="7">
    <location>
        <begin position="399"/>
        <end position="416"/>
    </location>
</feature>
<feature type="transmembrane region" description="Helical" evidence="7">
    <location>
        <begin position="631"/>
        <end position="651"/>
    </location>
</feature>
<dbReference type="InterPro" id="IPR005828">
    <property type="entry name" value="MFS_sugar_transport-like"/>
</dbReference>
<feature type="transmembrane region" description="Helical" evidence="7">
    <location>
        <begin position="367"/>
        <end position="387"/>
    </location>
</feature>
<feature type="domain" description="Major facilitator superfamily (MFS) profile" evidence="9">
    <location>
        <begin position="333"/>
        <end position="738"/>
    </location>
</feature>
<feature type="chain" id="PRO_5015110195" evidence="8">
    <location>
        <begin position="19"/>
        <end position="744"/>
    </location>
</feature>
<feature type="region of interest" description="Disordered" evidence="6">
    <location>
        <begin position="205"/>
        <end position="227"/>
    </location>
</feature>
<dbReference type="InParanoid" id="A0A2P6NC16"/>
<dbReference type="GO" id="GO:0022857">
    <property type="term" value="F:transmembrane transporter activity"/>
    <property type="evidence" value="ECO:0007669"/>
    <property type="project" value="InterPro"/>
</dbReference>
<dbReference type="OrthoDB" id="4139357at2759"/>
<comment type="subcellular location">
    <subcellularLocation>
        <location evidence="1">Membrane</location>
        <topology evidence="1">Multi-pass membrane protein</topology>
    </subcellularLocation>
</comment>
<evidence type="ECO:0000256" key="5">
    <source>
        <dbReference type="ARBA" id="ARBA00023136"/>
    </source>
</evidence>
<feature type="transmembrane region" description="Helical" evidence="7">
    <location>
        <begin position="456"/>
        <end position="478"/>
    </location>
</feature>
<feature type="transmembrane region" description="Helical" evidence="7">
    <location>
        <begin position="239"/>
        <end position="265"/>
    </location>
</feature>
<evidence type="ECO:0000256" key="3">
    <source>
        <dbReference type="ARBA" id="ARBA00022692"/>
    </source>
</evidence>
<evidence type="ECO:0000313" key="11">
    <source>
        <dbReference type="Proteomes" id="UP000241769"/>
    </source>
</evidence>
<evidence type="ECO:0000256" key="4">
    <source>
        <dbReference type="ARBA" id="ARBA00022989"/>
    </source>
</evidence>
<feature type="transmembrane region" description="Helical" evidence="7">
    <location>
        <begin position="559"/>
        <end position="578"/>
    </location>
</feature>
<dbReference type="SUPFAM" id="SSF103473">
    <property type="entry name" value="MFS general substrate transporter"/>
    <property type="match status" value="1"/>
</dbReference>
<reference evidence="10 11" key="1">
    <citation type="journal article" date="2018" name="Genome Biol. Evol.">
        <title>Multiple Roots of Fruiting Body Formation in Amoebozoa.</title>
        <authorList>
            <person name="Hillmann F."/>
            <person name="Forbes G."/>
            <person name="Novohradska S."/>
            <person name="Ferling I."/>
            <person name="Riege K."/>
            <person name="Groth M."/>
            <person name="Westermann M."/>
            <person name="Marz M."/>
            <person name="Spaller T."/>
            <person name="Winckler T."/>
            <person name="Schaap P."/>
            <person name="Glockner G."/>
        </authorList>
    </citation>
    <scope>NUCLEOTIDE SEQUENCE [LARGE SCALE GENOMIC DNA]</scope>
    <source>
        <strain evidence="10 11">Jena</strain>
    </source>
</reference>
<dbReference type="Pfam" id="PF00083">
    <property type="entry name" value="Sugar_tr"/>
    <property type="match status" value="1"/>
</dbReference>
<feature type="transmembrane region" description="Helical" evidence="7">
    <location>
        <begin position="422"/>
        <end position="444"/>
    </location>
</feature>
<dbReference type="PANTHER" id="PTHR23511">
    <property type="entry name" value="SYNAPTIC VESICLE GLYCOPROTEIN 2"/>
    <property type="match status" value="1"/>
</dbReference>
<feature type="transmembrane region" description="Helical" evidence="7">
    <location>
        <begin position="484"/>
        <end position="505"/>
    </location>
</feature>
<feature type="transmembrane region" description="Helical" evidence="7">
    <location>
        <begin position="333"/>
        <end position="355"/>
    </location>
</feature>
<dbReference type="PANTHER" id="PTHR23511:SF5">
    <property type="entry name" value="MAJOR FACILITATOR-TYPE TRANSPORTER HXNZ-RELATED"/>
    <property type="match status" value="1"/>
</dbReference>
<evidence type="ECO:0000256" key="8">
    <source>
        <dbReference type="SAM" id="SignalP"/>
    </source>
</evidence>
<gene>
    <name evidence="10" type="ORF">PROFUN_10930</name>
</gene>
<protein>
    <submittedName>
        <fullName evidence="10">Synaptic vesicle 2-related protein</fullName>
    </submittedName>
</protein>
<evidence type="ECO:0000313" key="10">
    <source>
        <dbReference type="EMBL" id="PRP81490.1"/>
    </source>
</evidence>
<feature type="compositionally biased region" description="Low complexity" evidence="6">
    <location>
        <begin position="205"/>
        <end position="225"/>
    </location>
</feature>